<organism evidence="1 2">
    <name type="scientific">Yersinia rohdei</name>
    <dbReference type="NCBI Taxonomy" id="29485"/>
    <lineage>
        <taxon>Bacteria</taxon>
        <taxon>Pseudomonadati</taxon>
        <taxon>Pseudomonadota</taxon>
        <taxon>Gammaproteobacteria</taxon>
        <taxon>Enterobacterales</taxon>
        <taxon>Yersiniaceae</taxon>
        <taxon>Yersinia</taxon>
    </lineage>
</organism>
<accession>A0ABM5SF22</accession>
<protein>
    <submittedName>
        <fullName evidence="1">Uncharacterized protein</fullName>
    </submittedName>
</protein>
<keyword evidence="2" id="KW-1185">Reference proteome</keyword>
<proteinExistence type="predicted"/>
<gene>
    <name evidence="1" type="ORF">CH64_1089</name>
</gene>
<dbReference type="EMBL" id="CP009787">
    <property type="protein sequence ID" value="AJJ11876.1"/>
    <property type="molecule type" value="Genomic_DNA"/>
</dbReference>
<dbReference type="Proteomes" id="UP000031914">
    <property type="component" value="Chromosome"/>
</dbReference>
<reference evidence="1 2" key="1">
    <citation type="journal article" date="2015" name="Genome Announc.">
        <title>Thirty-Two Complete Genome Assemblies of Nine Yersinia Species, Including Y. pestis, Y. pseudotuberculosis, and Y. enterocolitica.</title>
        <authorList>
            <person name="Johnson S.L."/>
            <person name="Daligault H.E."/>
            <person name="Davenport K.W."/>
            <person name="Jaissle J."/>
            <person name="Frey K.G."/>
            <person name="Ladner J.T."/>
            <person name="Broomall S.M."/>
            <person name="Bishop-Lilly K.A."/>
            <person name="Bruce D.C."/>
            <person name="Coyne S.R."/>
            <person name="Gibbons H.S."/>
            <person name="Lo C.C."/>
            <person name="Munk A.C."/>
            <person name="Rosenzweig C.N."/>
            <person name="Koroleva G.I."/>
            <person name="Palacios G.F."/>
            <person name="Redden C.L."/>
            <person name="Xu Y."/>
            <person name="Minogue T.D."/>
            <person name="Chain P.S."/>
        </authorList>
    </citation>
    <scope>NUCLEOTIDE SEQUENCE [LARGE SCALE GENOMIC DNA]</scope>
    <source>
        <strain evidence="1 2">YRA</strain>
    </source>
</reference>
<evidence type="ECO:0000313" key="2">
    <source>
        <dbReference type="Proteomes" id="UP000031914"/>
    </source>
</evidence>
<sequence length="57" mass="6371">MSSGQYYISDGYIYGPKMSGQFYISDGYIYGPKNSGIYYLDSGGYIYTGQSTQESFT</sequence>
<name>A0ABM5SF22_YERRO</name>
<evidence type="ECO:0000313" key="1">
    <source>
        <dbReference type="EMBL" id="AJJ11876.1"/>
    </source>
</evidence>